<evidence type="ECO:0000313" key="3">
    <source>
        <dbReference type="Proteomes" id="UP000095192"/>
    </source>
</evidence>
<proteinExistence type="predicted"/>
<comment type="caution">
    <text evidence="2">The sequence shown here is derived from an EMBL/GenBank/DDBJ whole genome shotgun (WGS) entry which is preliminary data.</text>
</comment>
<dbReference type="AlphaFoldDB" id="A0A1D3D7A3"/>
<accession>A0A1D3D7A3</accession>
<feature type="coiled-coil region" evidence="1">
    <location>
        <begin position="15"/>
        <end position="42"/>
    </location>
</feature>
<gene>
    <name evidence="2" type="ORF">cyc_01710</name>
</gene>
<keyword evidence="1" id="KW-0175">Coiled coil</keyword>
<reference evidence="2 3" key="1">
    <citation type="journal article" date="2016" name="BMC Genomics">
        <title>Comparative genomics reveals Cyclospora cayetanensis possesses coccidia-like metabolism and invasion components but unique surface antigens.</title>
        <authorList>
            <person name="Liu S."/>
            <person name="Wang L."/>
            <person name="Zheng H."/>
            <person name="Xu Z."/>
            <person name="Roellig D.M."/>
            <person name="Li N."/>
            <person name="Frace M.A."/>
            <person name="Tang K."/>
            <person name="Arrowood M.J."/>
            <person name="Moss D.M."/>
            <person name="Zhang L."/>
            <person name="Feng Y."/>
            <person name="Xiao L."/>
        </authorList>
    </citation>
    <scope>NUCLEOTIDE SEQUENCE [LARGE SCALE GENOMIC DNA]</scope>
    <source>
        <strain evidence="2 3">CHN_HEN01</strain>
    </source>
</reference>
<dbReference type="InParanoid" id="A0A1D3D7A3"/>
<dbReference type="Proteomes" id="UP000095192">
    <property type="component" value="Unassembled WGS sequence"/>
</dbReference>
<organism evidence="2 3">
    <name type="scientific">Cyclospora cayetanensis</name>
    <dbReference type="NCBI Taxonomy" id="88456"/>
    <lineage>
        <taxon>Eukaryota</taxon>
        <taxon>Sar</taxon>
        <taxon>Alveolata</taxon>
        <taxon>Apicomplexa</taxon>
        <taxon>Conoidasida</taxon>
        <taxon>Coccidia</taxon>
        <taxon>Eucoccidiorida</taxon>
        <taxon>Eimeriorina</taxon>
        <taxon>Eimeriidae</taxon>
        <taxon>Cyclospora</taxon>
    </lineage>
</organism>
<sequence>MHGAAASGRVFLQRCRVLSRQLKAVQAEKEEISAELQQWVARSANGEAALQHAIGRATAAEAALAALQLKYSSQKLQVGTAIEMTHKCMSRAICHNSSKSKSPDADPV</sequence>
<evidence type="ECO:0000256" key="1">
    <source>
        <dbReference type="SAM" id="Coils"/>
    </source>
</evidence>
<protein>
    <submittedName>
        <fullName evidence="2">Uncharacterized protein</fullName>
    </submittedName>
</protein>
<evidence type="ECO:0000313" key="2">
    <source>
        <dbReference type="EMBL" id="OEH79334.1"/>
    </source>
</evidence>
<keyword evidence="3" id="KW-1185">Reference proteome</keyword>
<dbReference type="VEuPathDB" id="ToxoDB:cyc_01710"/>
<name>A0A1D3D7A3_9EIME</name>
<dbReference type="EMBL" id="JROU02000420">
    <property type="protein sequence ID" value="OEH79334.1"/>
    <property type="molecule type" value="Genomic_DNA"/>
</dbReference>